<proteinExistence type="predicted"/>
<gene>
    <name evidence="1" type="ORF">ASIM_LOCUS14665</name>
</gene>
<accession>A0A0M3K2T8</accession>
<keyword evidence="2" id="KW-1185">Reference proteome</keyword>
<evidence type="ECO:0000313" key="2">
    <source>
        <dbReference type="Proteomes" id="UP000267096"/>
    </source>
</evidence>
<dbReference type="WBParaSite" id="ASIM_0001525501-mRNA-1">
    <property type="protein sequence ID" value="ASIM_0001525501-mRNA-1"/>
    <property type="gene ID" value="ASIM_0001525501"/>
</dbReference>
<dbReference type="Proteomes" id="UP000267096">
    <property type="component" value="Unassembled WGS sequence"/>
</dbReference>
<reference evidence="3" key="1">
    <citation type="submission" date="2017-02" db="UniProtKB">
        <authorList>
            <consortium name="WormBaseParasite"/>
        </authorList>
    </citation>
    <scope>IDENTIFICATION</scope>
</reference>
<dbReference type="AlphaFoldDB" id="A0A0M3K2T8"/>
<protein>
    <submittedName>
        <fullName evidence="1 3">Uncharacterized protein</fullName>
    </submittedName>
</protein>
<evidence type="ECO:0000313" key="1">
    <source>
        <dbReference type="EMBL" id="VDK53029.1"/>
    </source>
</evidence>
<organism evidence="3">
    <name type="scientific">Anisakis simplex</name>
    <name type="common">Herring worm</name>
    <dbReference type="NCBI Taxonomy" id="6269"/>
    <lineage>
        <taxon>Eukaryota</taxon>
        <taxon>Metazoa</taxon>
        <taxon>Ecdysozoa</taxon>
        <taxon>Nematoda</taxon>
        <taxon>Chromadorea</taxon>
        <taxon>Rhabditida</taxon>
        <taxon>Spirurina</taxon>
        <taxon>Ascaridomorpha</taxon>
        <taxon>Ascaridoidea</taxon>
        <taxon>Anisakidae</taxon>
        <taxon>Anisakis</taxon>
        <taxon>Anisakis simplex complex</taxon>
    </lineage>
</organism>
<reference evidence="1 2" key="2">
    <citation type="submission" date="2018-11" db="EMBL/GenBank/DDBJ databases">
        <authorList>
            <consortium name="Pathogen Informatics"/>
        </authorList>
    </citation>
    <scope>NUCLEOTIDE SEQUENCE [LARGE SCALE GENOMIC DNA]</scope>
</reference>
<name>A0A0M3K2T8_ANISI</name>
<evidence type="ECO:0000313" key="3">
    <source>
        <dbReference type="WBParaSite" id="ASIM_0001525501-mRNA-1"/>
    </source>
</evidence>
<dbReference type="EMBL" id="UYRR01031868">
    <property type="protein sequence ID" value="VDK53029.1"/>
    <property type="molecule type" value="Genomic_DNA"/>
</dbReference>
<sequence>MNGNETNRLALLNEPIKSAIGGGLESFLSERYWAPPLEPSVGGADQAKRRSSMSPSSPILLFSPYRHPPSTIQNPNSNHITMVSSESHLNIWIIPGVF</sequence>